<protein>
    <submittedName>
        <fullName evidence="1">Uncharacterized protein</fullName>
    </submittedName>
</protein>
<keyword evidence="2" id="KW-1185">Reference proteome</keyword>
<dbReference type="AlphaFoldDB" id="A0A2I0UTN4"/>
<organism evidence="1 2">
    <name type="scientific">Limosa lapponica baueri</name>
    <dbReference type="NCBI Taxonomy" id="1758121"/>
    <lineage>
        <taxon>Eukaryota</taxon>
        <taxon>Metazoa</taxon>
        <taxon>Chordata</taxon>
        <taxon>Craniata</taxon>
        <taxon>Vertebrata</taxon>
        <taxon>Euteleostomi</taxon>
        <taxon>Archelosauria</taxon>
        <taxon>Archosauria</taxon>
        <taxon>Dinosauria</taxon>
        <taxon>Saurischia</taxon>
        <taxon>Theropoda</taxon>
        <taxon>Coelurosauria</taxon>
        <taxon>Aves</taxon>
        <taxon>Neognathae</taxon>
        <taxon>Neoaves</taxon>
        <taxon>Charadriiformes</taxon>
        <taxon>Scolopacidae</taxon>
        <taxon>Limosa</taxon>
    </lineage>
</organism>
<accession>A0A2I0UTN4</accession>
<evidence type="ECO:0000313" key="2">
    <source>
        <dbReference type="Proteomes" id="UP000233556"/>
    </source>
</evidence>
<reference evidence="2" key="1">
    <citation type="submission" date="2017-11" db="EMBL/GenBank/DDBJ databases">
        <authorList>
            <person name="Lima N.C."/>
            <person name="Parody-Merino A.M."/>
            <person name="Battley P.F."/>
            <person name="Fidler A.E."/>
            <person name="Prosdocimi F."/>
        </authorList>
    </citation>
    <scope>NUCLEOTIDE SEQUENCE [LARGE SCALE GENOMIC DNA]</scope>
</reference>
<sequence length="116" mass="12650">MRREKKGAIEEYRAESQAVSELIPQGSGCPRNVHVPEATAESAQLSPGWALQAGICITRAYREAAAEAQQPGRDVEGFVAAVTPFCIAKHTRKLGNTARKGDFWSDLGPAKWLEKQ</sequence>
<evidence type="ECO:0000313" key="1">
    <source>
        <dbReference type="EMBL" id="PKU49390.1"/>
    </source>
</evidence>
<dbReference type="Proteomes" id="UP000233556">
    <property type="component" value="Unassembled WGS sequence"/>
</dbReference>
<dbReference type="EMBL" id="KZ505638">
    <property type="protein sequence ID" value="PKU49390.1"/>
    <property type="molecule type" value="Genomic_DNA"/>
</dbReference>
<proteinExistence type="predicted"/>
<name>A0A2I0UTN4_LIMLA</name>
<reference evidence="2" key="2">
    <citation type="submission" date="2017-12" db="EMBL/GenBank/DDBJ databases">
        <title>Genome sequence of the Bar-tailed Godwit (Limosa lapponica baueri).</title>
        <authorList>
            <person name="Lima N.C.B."/>
            <person name="Parody-Merino A.M."/>
            <person name="Battley P.F."/>
            <person name="Fidler A.E."/>
            <person name="Prosdocimi F."/>
        </authorList>
    </citation>
    <scope>NUCLEOTIDE SEQUENCE [LARGE SCALE GENOMIC DNA]</scope>
</reference>
<gene>
    <name evidence="1" type="ORF">llap_255</name>
</gene>